<organism evidence="2 3">
    <name type="scientific">Aliidiomarina sedimenti</name>
    <dbReference type="NCBI Taxonomy" id="1933879"/>
    <lineage>
        <taxon>Bacteria</taxon>
        <taxon>Pseudomonadati</taxon>
        <taxon>Pseudomonadota</taxon>
        <taxon>Gammaproteobacteria</taxon>
        <taxon>Alteromonadales</taxon>
        <taxon>Idiomarinaceae</taxon>
        <taxon>Aliidiomarina</taxon>
    </lineage>
</organism>
<dbReference type="SUPFAM" id="SSF55486">
    <property type="entry name" value="Metalloproteases ('zincins'), catalytic domain"/>
    <property type="match status" value="1"/>
</dbReference>
<dbReference type="Gene3D" id="1.25.40.10">
    <property type="entry name" value="Tetratricopeptide repeat domain"/>
    <property type="match status" value="1"/>
</dbReference>
<name>A0ABY0C2Y5_9GAMM</name>
<evidence type="ECO:0008006" key="4">
    <source>
        <dbReference type="Google" id="ProtNLM"/>
    </source>
</evidence>
<gene>
    <name evidence="2" type="ORF">CWE12_04045</name>
</gene>
<keyword evidence="1" id="KW-0732">Signal</keyword>
<protein>
    <recommendedName>
        <fullName evidence="4">Peptidase M43 pregnancy-associated plasma-A domain-containing protein</fullName>
    </recommendedName>
</protein>
<dbReference type="EMBL" id="PIPN01000001">
    <property type="protein sequence ID" value="RUO32161.1"/>
    <property type="molecule type" value="Genomic_DNA"/>
</dbReference>
<dbReference type="InterPro" id="IPR011990">
    <property type="entry name" value="TPR-like_helical_dom_sf"/>
</dbReference>
<evidence type="ECO:0000313" key="3">
    <source>
        <dbReference type="Proteomes" id="UP000287410"/>
    </source>
</evidence>
<evidence type="ECO:0000256" key="1">
    <source>
        <dbReference type="SAM" id="SignalP"/>
    </source>
</evidence>
<dbReference type="Proteomes" id="UP000287410">
    <property type="component" value="Unassembled WGS sequence"/>
</dbReference>
<proteinExistence type="predicted"/>
<evidence type="ECO:0000313" key="2">
    <source>
        <dbReference type="EMBL" id="RUO32161.1"/>
    </source>
</evidence>
<reference evidence="2 3" key="1">
    <citation type="journal article" date="2018" name="Front. Microbiol.">
        <title>Genome-Based Analysis Reveals the Taxonomy and Diversity of the Family Idiomarinaceae.</title>
        <authorList>
            <person name="Liu Y."/>
            <person name="Lai Q."/>
            <person name="Shao Z."/>
        </authorList>
    </citation>
    <scope>NUCLEOTIDE SEQUENCE [LARGE SCALE GENOMIC DNA]</scope>
    <source>
        <strain evidence="2 3">GBSy1</strain>
    </source>
</reference>
<feature type="chain" id="PRO_5047349711" description="Peptidase M43 pregnancy-associated plasma-A domain-containing protein" evidence="1">
    <location>
        <begin position="20"/>
        <end position="415"/>
    </location>
</feature>
<keyword evidence="3" id="KW-1185">Reference proteome</keyword>
<accession>A0ABY0C2Y5</accession>
<sequence>MGKFSLFLLCILATLSLHGSQLQTLAYWNQMFAQAPVRFAYPASYFGVGEASHYLAEKYWREQQRARALSFYQRAVRQGDAGAAYALSVHVPAKSEQWLQAAAELGDREASLTIARRMLDTDPRRAYDLLQALQPGTQRDTLMARILLARPGLAADTQWQDIAPDTEQWSKRRGVARRLDENPVHYGQQCLYGVNVYLQARQARIRLYDWLAEFYQHPFAQLDFCFTLIDRPEAAECHTDDARVDCWAREVTSEYRWFVAEKGLANARANELHLSMSSSFEVLIHELGHWFGLADEYPMREPMASAFCEGRFRFETKNLVVTSSSLVDARTLQELEESLPWRDQITQPIATKMSSDLYRLGSDDSSQAGLFRAATCEATRFQAWKPVAEVTFMEQHDIGVVPPLYLRLIEQAATQ</sequence>
<feature type="signal peptide" evidence="1">
    <location>
        <begin position="1"/>
        <end position="19"/>
    </location>
</feature>
<dbReference type="SUPFAM" id="SSF81901">
    <property type="entry name" value="HCP-like"/>
    <property type="match status" value="1"/>
</dbReference>
<comment type="caution">
    <text evidence="2">The sequence shown here is derived from an EMBL/GenBank/DDBJ whole genome shotgun (WGS) entry which is preliminary data.</text>
</comment>